<evidence type="ECO:0000313" key="2">
    <source>
        <dbReference type="Proteomes" id="UP000004079"/>
    </source>
</evidence>
<comment type="caution">
    <text evidence="1">The sequence shown here is derived from an EMBL/GenBank/DDBJ whole genome shotgun (WGS) entry which is preliminary data.</text>
</comment>
<evidence type="ECO:0000313" key="1">
    <source>
        <dbReference type="EMBL" id="EFB33050.1"/>
    </source>
</evidence>
<dbReference type="AlphaFoldDB" id="D1QNU8"/>
<dbReference type="HOGENOM" id="CLU_189944_0_0_10"/>
<gene>
    <name evidence="1" type="ORF">HMPREF0971_00599</name>
</gene>
<dbReference type="EMBL" id="ACUZ02000005">
    <property type="protein sequence ID" value="EFB33050.1"/>
    <property type="molecule type" value="Genomic_DNA"/>
</dbReference>
<proteinExistence type="predicted"/>
<name>D1QNU8_9BACT</name>
<dbReference type="Proteomes" id="UP000004079">
    <property type="component" value="Unassembled WGS sequence"/>
</dbReference>
<sequence length="75" mass="8720">MLILFKDVYNCFRRAGVFEIKRNLVPNTRVLRAFNKLLTIKQLPDLMLFKSFIDVKNARDLRQITLQSASSYGGI</sequence>
<organism evidence="1 2">
    <name type="scientific">Segatella oris F0302</name>
    <dbReference type="NCBI Taxonomy" id="649760"/>
    <lineage>
        <taxon>Bacteria</taxon>
        <taxon>Pseudomonadati</taxon>
        <taxon>Bacteroidota</taxon>
        <taxon>Bacteroidia</taxon>
        <taxon>Bacteroidales</taxon>
        <taxon>Prevotellaceae</taxon>
        <taxon>Segatella</taxon>
    </lineage>
</organism>
<accession>D1QNU8</accession>
<protein>
    <submittedName>
        <fullName evidence="1">Uncharacterized protein</fullName>
    </submittedName>
</protein>
<dbReference type="STRING" id="649760.HMPREF0971_00599"/>
<reference evidence="1 2" key="1">
    <citation type="submission" date="2009-11" db="EMBL/GenBank/DDBJ databases">
        <authorList>
            <person name="Weinstock G."/>
            <person name="Sodergren E."/>
            <person name="Clifton S."/>
            <person name="Fulton L."/>
            <person name="Fulton B."/>
            <person name="Courtney L."/>
            <person name="Fronick C."/>
            <person name="Harrison M."/>
            <person name="Strong C."/>
            <person name="Farmer C."/>
            <person name="Delahaunty K."/>
            <person name="Markovic C."/>
            <person name="Hall O."/>
            <person name="Minx P."/>
            <person name="Tomlinson C."/>
            <person name="Mitreva M."/>
            <person name="Nelson J."/>
            <person name="Hou S."/>
            <person name="Wollam A."/>
            <person name="Pepin K.H."/>
            <person name="Johnson M."/>
            <person name="Bhonagiri V."/>
            <person name="Nash W.E."/>
            <person name="Warren W."/>
            <person name="Chinwalla A."/>
            <person name="Mardis E.R."/>
            <person name="Wilson R.K."/>
        </authorList>
    </citation>
    <scope>NUCLEOTIDE SEQUENCE [LARGE SCALE GENOMIC DNA]</scope>
    <source>
        <strain evidence="1 2">F0302</strain>
    </source>
</reference>